<evidence type="ECO:0000313" key="1">
    <source>
        <dbReference type="EMBL" id="OQD88153.1"/>
    </source>
</evidence>
<sequence>MDWYRWEEPIPVADSWTAQEARNLLNRQIDFAQYPFYYPVTCSDFNLDSFPPSPVQRWGLIPVNVLVNDEFVRRKMETSFTAEQYEVPDENDSLAWGQDMHKFLNEQRSLPE</sequence>
<comment type="caution">
    <text evidence="1">The sequence shown here is derived from an EMBL/GenBank/DDBJ whole genome shotgun (WGS) entry which is preliminary data.</text>
</comment>
<dbReference type="AlphaFoldDB" id="A0A1V6QG11"/>
<organism evidence="1 2">
    <name type="scientific">Penicillium antarcticum</name>
    <dbReference type="NCBI Taxonomy" id="416450"/>
    <lineage>
        <taxon>Eukaryota</taxon>
        <taxon>Fungi</taxon>
        <taxon>Dikarya</taxon>
        <taxon>Ascomycota</taxon>
        <taxon>Pezizomycotina</taxon>
        <taxon>Eurotiomycetes</taxon>
        <taxon>Eurotiomycetidae</taxon>
        <taxon>Eurotiales</taxon>
        <taxon>Aspergillaceae</taxon>
        <taxon>Penicillium</taxon>
    </lineage>
</organism>
<protein>
    <submittedName>
        <fullName evidence="1">Uncharacterized protein</fullName>
    </submittedName>
</protein>
<evidence type="ECO:0000313" key="2">
    <source>
        <dbReference type="Proteomes" id="UP000191672"/>
    </source>
</evidence>
<gene>
    <name evidence="1" type="ORF">PENANT_c004G11189</name>
</gene>
<proteinExistence type="predicted"/>
<keyword evidence="2" id="KW-1185">Reference proteome</keyword>
<name>A0A1V6QG11_9EURO</name>
<reference evidence="2" key="1">
    <citation type="journal article" date="2017" name="Nat. Microbiol.">
        <title>Global analysis of biosynthetic gene clusters reveals vast potential of secondary metabolite production in Penicillium species.</title>
        <authorList>
            <person name="Nielsen J.C."/>
            <person name="Grijseels S."/>
            <person name="Prigent S."/>
            <person name="Ji B."/>
            <person name="Dainat J."/>
            <person name="Nielsen K.F."/>
            <person name="Frisvad J.C."/>
            <person name="Workman M."/>
            <person name="Nielsen J."/>
        </authorList>
    </citation>
    <scope>NUCLEOTIDE SEQUENCE [LARGE SCALE GENOMIC DNA]</scope>
    <source>
        <strain evidence="2">IBT 31811</strain>
    </source>
</reference>
<dbReference type="EMBL" id="MDYN01000004">
    <property type="protein sequence ID" value="OQD88153.1"/>
    <property type="molecule type" value="Genomic_DNA"/>
</dbReference>
<dbReference type="Proteomes" id="UP000191672">
    <property type="component" value="Unassembled WGS sequence"/>
</dbReference>
<accession>A0A1V6QG11</accession>